<sequence length="67" mass="6983">MNGSSAPSRSSDAARRPTRRTDPWTNRSPAHGRSSARGLPGGRISGAWRVDTTACQSSSGGWISSAP</sequence>
<proteinExistence type="predicted"/>
<feature type="compositionally biased region" description="Polar residues" evidence="1">
    <location>
        <begin position="53"/>
        <end position="67"/>
    </location>
</feature>
<accession>A0A1D6H6R3</accession>
<feature type="compositionally biased region" description="Low complexity" evidence="1">
    <location>
        <begin position="1"/>
        <end position="11"/>
    </location>
</feature>
<gene>
    <name evidence="2" type="ORF">ZEAMMB73_Zm00001d016322</name>
</gene>
<name>A0A1D6H6R3_MAIZE</name>
<feature type="compositionally biased region" description="Basic and acidic residues" evidence="1">
    <location>
        <begin position="12"/>
        <end position="22"/>
    </location>
</feature>
<evidence type="ECO:0000256" key="1">
    <source>
        <dbReference type="SAM" id="MobiDB-lite"/>
    </source>
</evidence>
<dbReference type="AlphaFoldDB" id="A0A1D6H6R3"/>
<reference evidence="2" key="1">
    <citation type="submission" date="2015-12" db="EMBL/GenBank/DDBJ databases">
        <title>Update maize B73 reference genome by single molecule sequencing technologies.</title>
        <authorList>
            <consortium name="Maize Genome Sequencing Project"/>
            <person name="Ware D."/>
        </authorList>
    </citation>
    <scope>NUCLEOTIDE SEQUENCE</scope>
    <source>
        <tissue evidence="2">Seedling</tissue>
    </source>
</reference>
<organism evidence="2">
    <name type="scientific">Zea mays</name>
    <name type="common">Maize</name>
    <dbReference type="NCBI Taxonomy" id="4577"/>
    <lineage>
        <taxon>Eukaryota</taxon>
        <taxon>Viridiplantae</taxon>
        <taxon>Streptophyta</taxon>
        <taxon>Embryophyta</taxon>
        <taxon>Tracheophyta</taxon>
        <taxon>Spermatophyta</taxon>
        <taxon>Magnoliopsida</taxon>
        <taxon>Liliopsida</taxon>
        <taxon>Poales</taxon>
        <taxon>Poaceae</taxon>
        <taxon>PACMAD clade</taxon>
        <taxon>Panicoideae</taxon>
        <taxon>Andropogonodae</taxon>
        <taxon>Andropogoneae</taxon>
        <taxon>Tripsacinae</taxon>
        <taxon>Zea</taxon>
    </lineage>
</organism>
<feature type="region of interest" description="Disordered" evidence="1">
    <location>
        <begin position="1"/>
        <end position="67"/>
    </location>
</feature>
<dbReference type="InParanoid" id="A0A1D6H6R3"/>
<evidence type="ECO:0000313" key="2">
    <source>
        <dbReference type="EMBL" id="AQK70478.1"/>
    </source>
</evidence>
<protein>
    <submittedName>
        <fullName evidence="2">Uncharacterized protein</fullName>
    </submittedName>
</protein>
<dbReference type="EMBL" id="CM000781">
    <property type="protein sequence ID" value="AQK70478.1"/>
    <property type="molecule type" value="Genomic_DNA"/>
</dbReference>